<protein>
    <submittedName>
        <fullName evidence="1">Uncharacterized protein</fullName>
    </submittedName>
</protein>
<dbReference type="OrthoDB" id="10453864at2759"/>
<proteinExistence type="predicted"/>
<comment type="caution">
    <text evidence="1">The sequence shown here is derived from an EMBL/GenBank/DDBJ whole genome shotgun (WGS) entry which is preliminary data.</text>
</comment>
<accession>A0A3M7PGP9</accession>
<name>A0A3M7PGP9_BRAPC</name>
<evidence type="ECO:0000313" key="2">
    <source>
        <dbReference type="Proteomes" id="UP000276133"/>
    </source>
</evidence>
<sequence length="369" mass="42249">MIIRNIRRKLFLGASLLIGTGIGAYYFHSRFVHDPNREILKTLQENSTIIALSNNQIANYAGPLLTSSIPNENIPDLSENDERFSFNLDLRKGKFEDSQDEFAELLVNCTKLENIWAISSIDIRFKNSNSKWFKLFETFRVAEPDCSMPPEEIEKIANSNLHQDSEEILKTLVKNESLIFKVIDMMLKDKQKMSNLGPPLVFLSLLIQKNDPELKLGQLKVEGKKATAELMFYIEKSPDAAKLKAAALMYQLVDDFILSDSELAIKYQNDAIRSIANKQEWRDILSSVNLSKVIEDKIIKNHRSLSSIGKPIEFKCVIDEKKAMEDKLKVKLRATGRLNDAELMLTLDKDALLEKWKVSSCDFKILWRT</sequence>
<reference evidence="1 2" key="1">
    <citation type="journal article" date="2018" name="Sci. Rep.">
        <title>Genomic signatures of local adaptation to the degree of environmental predictability in rotifers.</title>
        <authorList>
            <person name="Franch-Gras L."/>
            <person name="Hahn C."/>
            <person name="Garcia-Roger E.M."/>
            <person name="Carmona M.J."/>
            <person name="Serra M."/>
            <person name="Gomez A."/>
        </authorList>
    </citation>
    <scope>NUCLEOTIDE SEQUENCE [LARGE SCALE GENOMIC DNA]</scope>
    <source>
        <strain evidence="1">HYR1</strain>
    </source>
</reference>
<dbReference type="EMBL" id="REGN01010902">
    <property type="protein sequence ID" value="RMZ98219.1"/>
    <property type="molecule type" value="Genomic_DNA"/>
</dbReference>
<dbReference type="Proteomes" id="UP000276133">
    <property type="component" value="Unassembled WGS sequence"/>
</dbReference>
<gene>
    <name evidence="1" type="ORF">BpHYR1_008213</name>
</gene>
<evidence type="ECO:0000313" key="1">
    <source>
        <dbReference type="EMBL" id="RMZ98219.1"/>
    </source>
</evidence>
<dbReference type="AlphaFoldDB" id="A0A3M7PGP9"/>
<keyword evidence="2" id="KW-1185">Reference proteome</keyword>
<organism evidence="1 2">
    <name type="scientific">Brachionus plicatilis</name>
    <name type="common">Marine rotifer</name>
    <name type="synonym">Brachionus muelleri</name>
    <dbReference type="NCBI Taxonomy" id="10195"/>
    <lineage>
        <taxon>Eukaryota</taxon>
        <taxon>Metazoa</taxon>
        <taxon>Spiralia</taxon>
        <taxon>Gnathifera</taxon>
        <taxon>Rotifera</taxon>
        <taxon>Eurotatoria</taxon>
        <taxon>Monogononta</taxon>
        <taxon>Pseudotrocha</taxon>
        <taxon>Ploima</taxon>
        <taxon>Brachionidae</taxon>
        <taxon>Brachionus</taxon>
    </lineage>
</organism>